<evidence type="ECO:0000313" key="3">
    <source>
        <dbReference type="Proteomes" id="UP001197378"/>
    </source>
</evidence>
<dbReference type="InterPro" id="IPR002523">
    <property type="entry name" value="MgTranspt_CorA/ZnTranspt_ZntB"/>
</dbReference>
<feature type="transmembrane region" description="Helical" evidence="1">
    <location>
        <begin position="291"/>
        <end position="310"/>
    </location>
</feature>
<keyword evidence="1" id="KW-0812">Transmembrane</keyword>
<comment type="caution">
    <text evidence="2">The sequence shown here is derived from an EMBL/GenBank/DDBJ whole genome shotgun (WGS) entry which is preliminary data.</text>
</comment>
<dbReference type="Proteomes" id="UP001197378">
    <property type="component" value="Unassembled WGS sequence"/>
</dbReference>
<reference evidence="2" key="1">
    <citation type="journal article" date="2021" name="ISME J.">
        <title>Genomic evolution of the class Acidithiobacillia: deep-branching Proteobacteria living in extreme acidic conditions.</title>
        <authorList>
            <person name="Moya-Beltran A."/>
            <person name="Beard S."/>
            <person name="Rojas-Villalobos C."/>
            <person name="Issotta F."/>
            <person name="Gallardo Y."/>
            <person name="Ulloa R."/>
            <person name="Giaveno A."/>
            <person name="Degli Esposti M."/>
            <person name="Johnson D.B."/>
            <person name="Quatrini R."/>
        </authorList>
    </citation>
    <scope>NUCLEOTIDE SEQUENCE</scope>
    <source>
        <strain evidence="2">VAN18-1</strain>
    </source>
</reference>
<dbReference type="SUPFAM" id="SSF143865">
    <property type="entry name" value="CorA soluble domain-like"/>
    <property type="match status" value="1"/>
</dbReference>
<feature type="transmembrane region" description="Helical" evidence="1">
    <location>
        <begin position="260"/>
        <end position="279"/>
    </location>
</feature>
<keyword evidence="1" id="KW-1133">Transmembrane helix</keyword>
<name>A0AAE2YQN1_9PROT</name>
<dbReference type="PANTHER" id="PTHR47891">
    <property type="entry name" value="TRANSPORTER-RELATED"/>
    <property type="match status" value="1"/>
</dbReference>
<dbReference type="RefSeq" id="WP_215870736.1">
    <property type="nucleotide sequence ID" value="NZ_JAAXYO010000107.1"/>
</dbReference>
<dbReference type="GO" id="GO:0016020">
    <property type="term" value="C:membrane"/>
    <property type="evidence" value="ECO:0007669"/>
    <property type="project" value="InterPro"/>
</dbReference>
<dbReference type="AlphaFoldDB" id="A0AAE2YQN1"/>
<proteinExistence type="predicted"/>
<keyword evidence="1" id="KW-0472">Membrane</keyword>
<dbReference type="InterPro" id="IPR047199">
    <property type="entry name" value="CorA-like"/>
</dbReference>
<dbReference type="EMBL" id="JAAXYO010000107">
    <property type="protein sequence ID" value="MBU2788130.1"/>
    <property type="molecule type" value="Genomic_DNA"/>
</dbReference>
<sequence length="319" mass="36361">MDLNPWLWTRWRSPAAMPATAPATGAFVIGVDQREGWRGYAAALGLPAAWFASSDAVVTPGSLGGLRLEQAGTGVWHLHLPYVYDFQDTERGEERLMESVLGVIIGPSGLWVVSPSEGLDNLYRELIEMSDPDNREQALLRLLLVVIHSHDLGAQRIVARLKELRADLRKSMTNRELREIVKLNRSMGDLVVSLRDVGHTLRTWLWELEETDPLLPIVEELQAELRRVEDGVTLIWERYTSVTNCYTGIVQNNSHSVMKVMTLWLALLMIPIALIMPFHMETYLPLGHWHFTWYFLIAYGFGASLLMAWWGRRHGFFDI</sequence>
<dbReference type="Pfam" id="PF01544">
    <property type="entry name" value="CorA"/>
    <property type="match status" value="1"/>
</dbReference>
<accession>A0AAE2YQN1</accession>
<dbReference type="GO" id="GO:0046873">
    <property type="term" value="F:metal ion transmembrane transporter activity"/>
    <property type="evidence" value="ECO:0007669"/>
    <property type="project" value="InterPro"/>
</dbReference>
<keyword evidence="3" id="KW-1185">Reference proteome</keyword>
<gene>
    <name evidence="2" type="ORF">HFQ13_07920</name>
</gene>
<evidence type="ECO:0000313" key="2">
    <source>
        <dbReference type="EMBL" id="MBU2788130.1"/>
    </source>
</evidence>
<organism evidence="2 3">
    <name type="scientific">Igneacidithiobacillus copahuensis</name>
    <dbReference type="NCBI Taxonomy" id="2724909"/>
    <lineage>
        <taxon>Bacteria</taxon>
        <taxon>Pseudomonadati</taxon>
        <taxon>Pseudomonadota</taxon>
        <taxon>Acidithiobacillia</taxon>
        <taxon>Acidithiobacillales</taxon>
        <taxon>Acidithiobacillaceae</taxon>
        <taxon>Igneacidithiobacillus</taxon>
    </lineage>
</organism>
<evidence type="ECO:0000256" key="1">
    <source>
        <dbReference type="SAM" id="Phobius"/>
    </source>
</evidence>
<protein>
    <submittedName>
        <fullName evidence="2">Magnesium transporter CorA</fullName>
    </submittedName>
</protein>
<dbReference type="InterPro" id="IPR045861">
    <property type="entry name" value="CorA_cytoplasmic_dom"/>
</dbReference>
<dbReference type="PANTHER" id="PTHR47891:SF1">
    <property type="entry name" value="CORA-MAGNESIUM AND COBALT TRANSPORTER"/>
    <property type="match status" value="1"/>
</dbReference>